<accession>A0AAQ3QJ72</accession>
<evidence type="ECO:0000313" key="2">
    <source>
        <dbReference type="EMBL" id="WOL11371.1"/>
    </source>
</evidence>
<feature type="compositionally biased region" description="Basic and acidic residues" evidence="1">
    <location>
        <begin position="142"/>
        <end position="152"/>
    </location>
</feature>
<evidence type="ECO:0000256" key="1">
    <source>
        <dbReference type="SAM" id="MobiDB-lite"/>
    </source>
</evidence>
<dbReference type="EMBL" id="CP136895">
    <property type="protein sequence ID" value="WOL11371.1"/>
    <property type="molecule type" value="Genomic_DNA"/>
</dbReference>
<reference evidence="2 3" key="1">
    <citation type="submission" date="2023-10" db="EMBL/GenBank/DDBJ databases">
        <title>Chromosome-scale genome assembly provides insights into flower coloration mechanisms of Canna indica.</title>
        <authorList>
            <person name="Li C."/>
        </authorList>
    </citation>
    <scope>NUCLEOTIDE SEQUENCE [LARGE SCALE GENOMIC DNA]</scope>
    <source>
        <tissue evidence="2">Flower</tissue>
    </source>
</reference>
<proteinExistence type="predicted"/>
<dbReference type="AlphaFoldDB" id="A0AAQ3QJ72"/>
<name>A0AAQ3QJ72_9LILI</name>
<feature type="region of interest" description="Disordered" evidence="1">
    <location>
        <begin position="62"/>
        <end position="152"/>
    </location>
</feature>
<sequence length="152" mass="17099">MVKYGTDGGHEYFAELATNATPNFENYEKVRENQMKENDKKMRALGIIKKAKQLQQLVHCSPRNAGRSRQQITIESRPTSARRKLVTGPKKENEVVITEQSNIVGSNQLNMEASSTTGEKENTKKKEAEKKSRGSTRGIKLAKKESTMSRSI</sequence>
<protein>
    <submittedName>
        <fullName evidence="2">Uncharacterized protein</fullName>
    </submittedName>
</protein>
<feature type="compositionally biased region" description="Polar residues" evidence="1">
    <location>
        <begin position="98"/>
        <end position="113"/>
    </location>
</feature>
<feature type="compositionally biased region" description="Basic and acidic residues" evidence="1">
    <location>
        <begin position="118"/>
        <end position="132"/>
    </location>
</feature>
<organism evidence="2 3">
    <name type="scientific">Canna indica</name>
    <name type="common">Indian-shot</name>
    <dbReference type="NCBI Taxonomy" id="4628"/>
    <lineage>
        <taxon>Eukaryota</taxon>
        <taxon>Viridiplantae</taxon>
        <taxon>Streptophyta</taxon>
        <taxon>Embryophyta</taxon>
        <taxon>Tracheophyta</taxon>
        <taxon>Spermatophyta</taxon>
        <taxon>Magnoliopsida</taxon>
        <taxon>Liliopsida</taxon>
        <taxon>Zingiberales</taxon>
        <taxon>Cannaceae</taxon>
        <taxon>Canna</taxon>
    </lineage>
</organism>
<gene>
    <name evidence="2" type="ORF">Cni_G20133</name>
</gene>
<feature type="compositionally biased region" description="Polar residues" evidence="1">
    <location>
        <begin position="67"/>
        <end position="79"/>
    </location>
</feature>
<dbReference type="Proteomes" id="UP001327560">
    <property type="component" value="Chromosome 6"/>
</dbReference>
<evidence type="ECO:0000313" key="3">
    <source>
        <dbReference type="Proteomes" id="UP001327560"/>
    </source>
</evidence>
<keyword evidence="3" id="KW-1185">Reference proteome</keyword>